<protein>
    <recommendedName>
        <fullName evidence="7">Fungal lipase-type domain-containing protein</fullName>
    </recommendedName>
</protein>
<dbReference type="ESTHER" id="pleos-a0a8h7a1i9">
    <property type="family name" value="Lipase_3"/>
</dbReference>
<dbReference type="InterPro" id="IPR051218">
    <property type="entry name" value="Sec_MonoDiacylglyc_Lipase"/>
</dbReference>
<dbReference type="EMBL" id="JACETU010000004">
    <property type="protein sequence ID" value="KAF7431051.1"/>
    <property type="molecule type" value="Genomic_DNA"/>
</dbReference>
<sequence length="318" mass="33841">MVLSLLSLAVVVFISAVVAIPVLETRQSITVLSSAQISVFKPYSFYASTAYCKPATTKTWTCGANCNANSGFQPVASGGDGSIVQFWYVGYDASLKSVIVAHQGTDTSKLIPLLTDADFFFDSLNPTLFPGISRSIQVHNGFSEAQARAAPAVLAAVKTAMSQFSATRVTIVGHSLGGAIALIDAVYLPLHLPSGTTFRTVTFGMPRVGNQAFANYVDSHDTSLTHINNKGDIVPIVPGRFLGFHHPKGEVVSLITVPFNQKTKQSYLSRSISGDQMQRGCLVQDNTGDGCTIDEVPNIFEGEPSDHPGPYNGVTMGC</sequence>
<dbReference type="RefSeq" id="XP_036632329.1">
    <property type="nucleotide sequence ID" value="XM_036776310.1"/>
</dbReference>
<evidence type="ECO:0000256" key="5">
    <source>
        <dbReference type="SAM" id="MobiDB-lite"/>
    </source>
</evidence>
<comment type="catalytic activity">
    <reaction evidence="3">
        <text>a diacylglycerol + H2O = a monoacylglycerol + a fatty acid + H(+)</text>
        <dbReference type="Rhea" id="RHEA:32731"/>
        <dbReference type="ChEBI" id="CHEBI:15377"/>
        <dbReference type="ChEBI" id="CHEBI:15378"/>
        <dbReference type="ChEBI" id="CHEBI:17408"/>
        <dbReference type="ChEBI" id="CHEBI:18035"/>
        <dbReference type="ChEBI" id="CHEBI:28868"/>
    </reaction>
</comment>
<reference evidence="8" key="1">
    <citation type="submission" date="2019-07" db="EMBL/GenBank/DDBJ databases">
        <authorList>
            <person name="Palmer J.M."/>
        </authorList>
    </citation>
    <scope>NUCLEOTIDE SEQUENCE</scope>
    <source>
        <strain evidence="8">PC9</strain>
    </source>
</reference>
<evidence type="ECO:0000256" key="4">
    <source>
        <dbReference type="ARBA" id="ARBA00048461"/>
    </source>
</evidence>
<keyword evidence="9" id="KW-1185">Reference proteome</keyword>
<dbReference type="GO" id="GO:0006629">
    <property type="term" value="P:lipid metabolic process"/>
    <property type="evidence" value="ECO:0007669"/>
    <property type="project" value="InterPro"/>
</dbReference>
<dbReference type="CDD" id="cd00519">
    <property type="entry name" value="Lipase_3"/>
    <property type="match status" value="1"/>
</dbReference>
<feature type="domain" description="Fungal lipase-type" evidence="7">
    <location>
        <begin position="100"/>
        <end position="240"/>
    </location>
</feature>
<dbReference type="SUPFAM" id="SSF53474">
    <property type="entry name" value="alpha/beta-Hydrolases"/>
    <property type="match status" value="1"/>
</dbReference>
<dbReference type="Pfam" id="PF01764">
    <property type="entry name" value="Lipase_3"/>
    <property type="match status" value="1"/>
</dbReference>
<comment type="similarity">
    <text evidence="2">Belongs to the AB hydrolase superfamily. Lipase family. Class 3 subfamily.</text>
</comment>
<keyword evidence="1" id="KW-1015">Disulfide bond</keyword>
<dbReference type="InterPro" id="IPR002921">
    <property type="entry name" value="Fungal_lipase-type"/>
</dbReference>
<evidence type="ECO:0000259" key="7">
    <source>
        <dbReference type="Pfam" id="PF01764"/>
    </source>
</evidence>
<evidence type="ECO:0000256" key="6">
    <source>
        <dbReference type="SAM" id="SignalP"/>
    </source>
</evidence>
<accession>A0A8H7A1I9</accession>
<feature type="region of interest" description="Disordered" evidence="5">
    <location>
        <begin position="296"/>
        <end position="318"/>
    </location>
</feature>
<evidence type="ECO:0000256" key="2">
    <source>
        <dbReference type="ARBA" id="ARBA00043996"/>
    </source>
</evidence>
<evidence type="ECO:0000313" key="8">
    <source>
        <dbReference type="EMBL" id="KAF7431051.1"/>
    </source>
</evidence>
<comment type="catalytic activity">
    <reaction evidence="4">
        <text>a monoacylglycerol + H2O = glycerol + a fatty acid + H(+)</text>
        <dbReference type="Rhea" id="RHEA:15245"/>
        <dbReference type="ChEBI" id="CHEBI:15377"/>
        <dbReference type="ChEBI" id="CHEBI:15378"/>
        <dbReference type="ChEBI" id="CHEBI:17408"/>
        <dbReference type="ChEBI" id="CHEBI:17754"/>
        <dbReference type="ChEBI" id="CHEBI:28868"/>
    </reaction>
</comment>
<feature type="signal peptide" evidence="6">
    <location>
        <begin position="1"/>
        <end position="19"/>
    </location>
</feature>
<organism evidence="8 9">
    <name type="scientific">Pleurotus ostreatus</name>
    <name type="common">Oyster mushroom</name>
    <name type="synonym">White-rot fungus</name>
    <dbReference type="NCBI Taxonomy" id="5322"/>
    <lineage>
        <taxon>Eukaryota</taxon>
        <taxon>Fungi</taxon>
        <taxon>Dikarya</taxon>
        <taxon>Basidiomycota</taxon>
        <taxon>Agaricomycotina</taxon>
        <taxon>Agaricomycetes</taxon>
        <taxon>Agaricomycetidae</taxon>
        <taxon>Agaricales</taxon>
        <taxon>Pleurotineae</taxon>
        <taxon>Pleurotaceae</taxon>
        <taxon>Pleurotus</taxon>
    </lineage>
</organism>
<dbReference type="OrthoDB" id="426718at2759"/>
<dbReference type="AlphaFoldDB" id="A0A8H7A1I9"/>
<dbReference type="Proteomes" id="UP000623687">
    <property type="component" value="Unassembled WGS sequence"/>
</dbReference>
<dbReference type="InterPro" id="IPR029058">
    <property type="entry name" value="AB_hydrolase_fold"/>
</dbReference>
<evidence type="ECO:0000256" key="3">
    <source>
        <dbReference type="ARBA" id="ARBA00047591"/>
    </source>
</evidence>
<dbReference type="VEuPathDB" id="FungiDB:PC9H_006769"/>
<feature type="chain" id="PRO_5034906086" description="Fungal lipase-type domain-containing protein" evidence="6">
    <location>
        <begin position="20"/>
        <end position="318"/>
    </location>
</feature>
<proteinExistence type="inferred from homology"/>
<keyword evidence="6" id="KW-0732">Signal</keyword>
<dbReference type="PANTHER" id="PTHR45856">
    <property type="entry name" value="ALPHA/BETA-HYDROLASES SUPERFAMILY PROTEIN"/>
    <property type="match status" value="1"/>
</dbReference>
<name>A0A8H7A1I9_PLEOS</name>
<dbReference type="Gene3D" id="3.40.50.1820">
    <property type="entry name" value="alpha/beta hydrolase"/>
    <property type="match status" value="1"/>
</dbReference>
<dbReference type="PANTHER" id="PTHR45856:SF25">
    <property type="entry name" value="FUNGAL LIPASE-LIKE DOMAIN-CONTAINING PROTEIN"/>
    <property type="match status" value="1"/>
</dbReference>
<evidence type="ECO:0000256" key="1">
    <source>
        <dbReference type="ARBA" id="ARBA00023157"/>
    </source>
</evidence>
<evidence type="ECO:0000313" key="9">
    <source>
        <dbReference type="Proteomes" id="UP000623687"/>
    </source>
</evidence>
<comment type="caution">
    <text evidence="8">The sequence shown here is derived from an EMBL/GenBank/DDBJ whole genome shotgun (WGS) entry which is preliminary data.</text>
</comment>
<gene>
    <name evidence="8" type="ORF">PC9H_006769</name>
</gene>
<dbReference type="GeneID" id="59376587"/>